<dbReference type="AlphaFoldDB" id="F1Z3X5"/>
<dbReference type="PANTHER" id="PTHR23517">
    <property type="entry name" value="RESISTANCE PROTEIN MDTM, PUTATIVE-RELATED-RELATED"/>
    <property type="match status" value="1"/>
</dbReference>
<dbReference type="GO" id="GO:1904680">
    <property type="term" value="F:peptide transmembrane transporter activity"/>
    <property type="evidence" value="ECO:0007669"/>
    <property type="project" value="InterPro"/>
</dbReference>
<dbReference type="STRING" id="983920.Y88_1782"/>
<proteinExistence type="predicted"/>
<dbReference type="EMBL" id="AEWJ01000013">
    <property type="protein sequence ID" value="EGD60701.1"/>
    <property type="molecule type" value="Genomic_DNA"/>
</dbReference>
<dbReference type="RefSeq" id="WP_008068631.1">
    <property type="nucleotide sequence ID" value="NZ_AQWK01000010.1"/>
</dbReference>
<feature type="transmembrane region" description="Helical" evidence="8">
    <location>
        <begin position="202"/>
        <end position="225"/>
    </location>
</feature>
<evidence type="ECO:0000256" key="1">
    <source>
        <dbReference type="ARBA" id="ARBA00004651"/>
    </source>
</evidence>
<feature type="transmembrane region" description="Helical" evidence="8">
    <location>
        <begin position="290"/>
        <end position="311"/>
    </location>
</feature>
<dbReference type="InterPro" id="IPR036259">
    <property type="entry name" value="MFS_trans_sf"/>
</dbReference>
<dbReference type="InterPro" id="IPR005279">
    <property type="entry name" value="Dipep/tripep_permease"/>
</dbReference>
<dbReference type="CDD" id="cd17346">
    <property type="entry name" value="MFS_DtpA_like"/>
    <property type="match status" value="1"/>
</dbReference>
<dbReference type="SUPFAM" id="SSF103473">
    <property type="entry name" value="MFS general substrate transporter"/>
    <property type="match status" value="1"/>
</dbReference>
<evidence type="ECO:0000256" key="2">
    <source>
        <dbReference type="ARBA" id="ARBA00022448"/>
    </source>
</evidence>
<protein>
    <submittedName>
        <fullName evidence="10">Amino acid/peptide transporter</fullName>
    </submittedName>
</protein>
<evidence type="ECO:0000313" key="11">
    <source>
        <dbReference type="Proteomes" id="UP000004728"/>
    </source>
</evidence>
<dbReference type="GO" id="GO:0005886">
    <property type="term" value="C:plasma membrane"/>
    <property type="evidence" value="ECO:0007669"/>
    <property type="project" value="UniProtKB-SubCell"/>
</dbReference>
<feature type="transmembrane region" description="Helical" evidence="8">
    <location>
        <begin position="422"/>
        <end position="441"/>
    </location>
</feature>
<evidence type="ECO:0000313" key="10">
    <source>
        <dbReference type="EMBL" id="EGD60701.1"/>
    </source>
</evidence>
<name>F1Z3X5_9SPHN</name>
<dbReference type="Proteomes" id="UP000004728">
    <property type="component" value="Unassembled WGS sequence"/>
</dbReference>
<dbReference type="eggNOG" id="COG3104">
    <property type="taxonomic scope" value="Bacteria"/>
</dbReference>
<sequence length="455" mass="49077">MPTSPTSRTQTRDILGHPRGLPVLAGTELWERISFHGMLALLTLYMAEQLFLPGHAGAVVGLAPLRAAIESLTGPLSVEALAAQVFGLYAGLIYFTPVFGGIIGDRWLGRRRSVLLGALLMALGHGCMVFDQTFLLALVLLILGAGFMRGNLIAQVGSLYPAGDPRSANGIQIYYAMVNIGGFAAPLVTGLLARVYGWHVGFGFAGLGMVAGLLIYALGMHMIPADAPVDRTVERARLTARERRTVATLIALLPLFVLFFVGLTQQWNVYNLWARDHVSMAIGSWSMPVPWVQSMMAVESVILVPVVLRFWHWLERLRGPLDDLSKLAMGCIVFAAFTAMDGMGTLVFGTGGHVPLWWIVLSSTGTQFGYLNVQPVAIALYTRVAPKAINAMMVGIYFMGIFFGSLISGSLGGLYAQWTPTAFWLLHAGLVGAAGLVFAVLRAPVGRLLFSDRSV</sequence>
<comment type="subcellular location">
    <subcellularLocation>
        <location evidence="1">Cell membrane</location>
        <topology evidence="1">Multi-pass membrane protein</topology>
    </subcellularLocation>
</comment>
<feature type="transmembrane region" description="Helical" evidence="8">
    <location>
        <begin position="173"/>
        <end position="196"/>
    </location>
</feature>
<feature type="transmembrane region" description="Helical" evidence="8">
    <location>
        <begin position="137"/>
        <end position="161"/>
    </location>
</feature>
<dbReference type="InterPro" id="IPR000109">
    <property type="entry name" value="POT_fam"/>
</dbReference>
<reference evidence="10 11" key="1">
    <citation type="journal article" date="2012" name="J. Bacteriol.">
        <title>Draft Genome Sequence of Novosphingobium nitrogenifigens Y88T.</title>
        <authorList>
            <person name="Strabala T.J."/>
            <person name="Macdonald L."/>
            <person name="Liu V."/>
            <person name="Smit A.M."/>
        </authorList>
    </citation>
    <scope>NUCLEOTIDE SEQUENCE [LARGE SCALE GENOMIC DNA]</scope>
    <source>
        <strain evidence="10 11">DSM 19370</strain>
    </source>
</reference>
<evidence type="ECO:0000256" key="3">
    <source>
        <dbReference type="ARBA" id="ARBA00022475"/>
    </source>
</evidence>
<dbReference type="GO" id="GO:0015833">
    <property type="term" value="P:peptide transport"/>
    <property type="evidence" value="ECO:0007669"/>
    <property type="project" value="UniProtKB-KW"/>
</dbReference>
<evidence type="ECO:0000256" key="6">
    <source>
        <dbReference type="ARBA" id="ARBA00022989"/>
    </source>
</evidence>
<feature type="domain" description="Major facilitator superfamily (MFS) profile" evidence="9">
    <location>
        <begin position="42"/>
        <end position="447"/>
    </location>
</feature>
<dbReference type="InterPro" id="IPR050171">
    <property type="entry name" value="MFS_Transporters"/>
</dbReference>
<evidence type="ECO:0000259" key="9">
    <source>
        <dbReference type="PROSITE" id="PS50850"/>
    </source>
</evidence>
<keyword evidence="5" id="KW-0571">Peptide transport</keyword>
<keyword evidence="2" id="KW-0813">Transport</keyword>
<feature type="transmembrane region" description="Helical" evidence="8">
    <location>
        <begin position="356"/>
        <end position="382"/>
    </location>
</feature>
<evidence type="ECO:0000256" key="4">
    <source>
        <dbReference type="ARBA" id="ARBA00022692"/>
    </source>
</evidence>
<evidence type="ECO:0000256" key="5">
    <source>
        <dbReference type="ARBA" id="ARBA00022856"/>
    </source>
</evidence>
<dbReference type="HOGENOM" id="CLU_004790_0_1_5"/>
<gene>
    <name evidence="10" type="ORF">Y88_1782</name>
</gene>
<feature type="transmembrane region" description="Helical" evidence="8">
    <location>
        <begin position="114"/>
        <end position="131"/>
    </location>
</feature>
<feature type="transmembrane region" description="Helical" evidence="8">
    <location>
        <begin position="327"/>
        <end position="350"/>
    </location>
</feature>
<keyword evidence="3" id="KW-1003">Cell membrane</keyword>
<dbReference type="OrthoDB" id="9772725at2"/>
<dbReference type="PANTHER" id="PTHR23517:SF15">
    <property type="entry name" value="PROTON-DEPENDENT OLIGOPEPTIDE FAMILY TRANSPORT PROTEIN"/>
    <property type="match status" value="1"/>
</dbReference>
<keyword evidence="4 8" id="KW-0812">Transmembrane</keyword>
<feature type="transmembrane region" description="Helical" evidence="8">
    <location>
        <begin position="394"/>
        <end position="416"/>
    </location>
</feature>
<keyword evidence="5" id="KW-0653">Protein transport</keyword>
<feature type="transmembrane region" description="Helical" evidence="8">
    <location>
        <begin position="81"/>
        <end position="102"/>
    </location>
</feature>
<keyword evidence="7 8" id="KW-0472">Membrane</keyword>
<dbReference type="Gene3D" id="1.20.1250.20">
    <property type="entry name" value="MFS general substrate transporter like domains"/>
    <property type="match status" value="2"/>
</dbReference>
<dbReference type="InParanoid" id="F1Z3X5"/>
<organism evidence="10 11">
    <name type="scientific">Novosphingobium nitrogenifigens DSM 19370</name>
    <dbReference type="NCBI Taxonomy" id="983920"/>
    <lineage>
        <taxon>Bacteria</taxon>
        <taxon>Pseudomonadati</taxon>
        <taxon>Pseudomonadota</taxon>
        <taxon>Alphaproteobacteria</taxon>
        <taxon>Sphingomonadales</taxon>
        <taxon>Sphingomonadaceae</taxon>
        <taxon>Novosphingobium</taxon>
    </lineage>
</organism>
<dbReference type="PROSITE" id="PS50850">
    <property type="entry name" value="MFS"/>
    <property type="match status" value="1"/>
</dbReference>
<dbReference type="InterPro" id="IPR020846">
    <property type="entry name" value="MFS_dom"/>
</dbReference>
<comment type="caution">
    <text evidence="10">The sequence shown here is derived from an EMBL/GenBank/DDBJ whole genome shotgun (WGS) entry which is preliminary data.</text>
</comment>
<dbReference type="Pfam" id="PF00854">
    <property type="entry name" value="PTR2"/>
    <property type="match status" value="2"/>
</dbReference>
<evidence type="ECO:0000256" key="7">
    <source>
        <dbReference type="ARBA" id="ARBA00023136"/>
    </source>
</evidence>
<feature type="transmembrane region" description="Helical" evidence="8">
    <location>
        <begin position="246"/>
        <end position="270"/>
    </location>
</feature>
<keyword evidence="11" id="KW-1185">Reference proteome</keyword>
<accession>F1Z3X5</accession>
<keyword evidence="6 8" id="KW-1133">Transmembrane helix</keyword>
<evidence type="ECO:0000256" key="8">
    <source>
        <dbReference type="SAM" id="Phobius"/>
    </source>
</evidence>